<dbReference type="Proteomes" id="UP000247476">
    <property type="component" value="Unassembled WGS sequence"/>
</dbReference>
<dbReference type="GO" id="GO:0000160">
    <property type="term" value="P:phosphorelay signal transduction system"/>
    <property type="evidence" value="ECO:0007669"/>
    <property type="project" value="InterPro"/>
</dbReference>
<dbReference type="InterPro" id="IPR009057">
    <property type="entry name" value="Homeodomain-like_sf"/>
</dbReference>
<evidence type="ECO:0000256" key="4">
    <source>
        <dbReference type="PROSITE-ProRule" id="PRU00169"/>
    </source>
</evidence>
<dbReference type="EMBL" id="QJVJ01000003">
    <property type="protein sequence ID" value="PYI55539.1"/>
    <property type="molecule type" value="Genomic_DNA"/>
</dbReference>
<keyword evidence="3" id="KW-0804">Transcription</keyword>
<evidence type="ECO:0008006" key="9">
    <source>
        <dbReference type="Google" id="ProtNLM"/>
    </source>
</evidence>
<keyword evidence="1" id="KW-0805">Transcription regulation</keyword>
<evidence type="ECO:0000256" key="2">
    <source>
        <dbReference type="ARBA" id="ARBA00023125"/>
    </source>
</evidence>
<dbReference type="SUPFAM" id="SSF46689">
    <property type="entry name" value="Homeodomain-like"/>
    <property type="match status" value="2"/>
</dbReference>
<dbReference type="InterPro" id="IPR011006">
    <property type="entry name" value="CheY-like_superfamily"/>
</dbReference>
<name>A0A2V5K7U4_9BACL</name>
<evidence type="ECO:0000313" key="7">
    <source>
        <dbReference type="EMBL" id="PYI55539.1"/>
    </source>
</evidence>
<protein>
    <recommendedName>
        <fullName evidence="9">DNA-binding response regulator</fullName>
    </recommendedName>
</protein>
<dbReference type="PANTHER" id="PTHR43280">
    <property type="entry name" value="ARAC-FAMILY TRANSCRIPTIONAL REGULATOR"/>
    <property type="match status" value="1"/>
</dbReference>
<dbReference type="PROSITE" id="PS00041">
    <property type="entry name" value="HTH_ARAC_FAMILY_1"/>
    <property type="match status" value="1"/>
</dbReference>
<dbReference type="PROSITE" id="PS50110">
    <property type="entry name" value="RESPONSE_REGULATORY"/>
    <property type="match status" value="1"/>
</dbReference>
<feature type="domain" description="Response regulatory" evidence="6">
    <location>
        <begin position="3"/>
        <end position="120"/>
    </location>
</feature>
<feature type="modified residue" description="4-aspartylphosphate" evidence="4">
    <location>
        <position position="55"/>
    </location>
</feature>
<dbReference type="OrthoDB" id="1769137at2"/>
<evidence type="ECO:0000256" key="1">
    <source>
        <dbReference type="ARBA" id="ARBA00023015"/>
    </source>
</evidence>
<dbReference type="Gene3D" id="1.10.10.60">
    <property type="entry name" value="Homeodomain-like"/>
    <property type="match status" value="2"/>
</dbReference>
<dbReference type="PRINTS" id="PR00032">
    <property type="entry name" value="HTHARAC"/>
</dbReference>
<gene>
    <name evidence="7" type="ORF">DLM86_07345</name>
</gene>
<dbReference type="PROSITE" id="PS01124">
    <property type="entry name" value="HTH_ARAC_FAMILY_2"/>
    <property type="match status" value="1"/>
</dbReference>
<sequence>MWSLLIVEDEEEVRSFLRKHVDWERCGFRVIGEAGNGRAAWELIRKHRPDAVLCDIFMPIMDGLQLLERCRESGSPALFVMLTCANEFAYAQQALKLGAFNYMLKLSMGVEEMQDELIAVGKELAKRKKAESERLYLNWLPAYKQAWDDIRRPNPDDCAVGKLAQQAAEEGYAHVGIVSFIDVREEEVDEPRLDTAGLFALRSSVLTHAFRASGVTTSFIWSKAPEPLVPPAEAGENDSYLAVYGTARTVDWGMLWRQAIDTLTSGWYEARTGWVPIRAGSAGRSKSLSDAEAAVWSWKQEAELIHALEEGRWDACEELILKTGKTMERMKVSFLTDRDVAERVEQIVSRVRGLDGSKKRTNASRAIHHERLWEGVMACFVEHLPVSFPFVRPITDHAEVNAMLDYIDMHFKETITLHALSRHVSMEESYISALFKKKTGMNVVGYVNRYRIHRSMQLLKETGLSVQTIGQSVGFASEHYFNRLFKKLVGLSPGEFRKRNRG</sequence>
<dbReference type="GO" id="GO:0003700">
    <property type="term" value="F:DNA-binding transcription factor activity"/>
    <property type="evidence" value="ECO:0007669"/>
    <property type="project" value="InterPro"/>
</dbReference>
<dbReference type="PANTHER" id="PTHR43280:SF28">
    <property type="entry name" value="HTH-TYPE TRANSCRIPTIONAL ACTIVATOR RHAS"/>
    <property type="match status" value="1"/>
</dbReference>
<dbReference type="Pfam" id="PF00072">
    <property type="entry name" value="Response_reg"/>
    <property type="match status" value="1"/>
</dbReference>
<comment type="caution">
    <text evidence="7">The sequence shown here is derived from an EMBL/GenBank/DDBJ whole genome shotgun (WGS) entry which is preliminary data.</text>
</comment>
<dbReference type="AlphaFoldDB" id="A0A2V5K7U4"/>
<dbReference type="Gene3D" id="3.40.50.2300">
    <property type="match status" value="1"/>
</dbReference>
<dbReference type="InterPro" id="IPR020449">
    <property type="entry name" value="Tscrpt_reg_AraC-type_HTH"/>
</dbReference>
<reference evidence="7 8" key="1">
    <citation type="submission" date="2018-05" db="EMBL/GenBank/DDBJ databases">
        <title>Paenibacillus flagellatus sp. nov., isolated from selenium mineral soil.</title>
        <authorList>
            <person name="Dai X."/>
        </authorList>
    </citation>
    <scope>NUCLEOTIDE SEQUENCE [LARGE SCALE GENOMIC DNA]</scope>
    <source>
        <strain evidence="7 8">DXL2</strain>
    </source>
</reference>
<dbReference type="InterPro" id="IPR018060">
    <property type="entry name" value="HTH_AraC"/>
</dbReference>
<dbReference type="InterPro" id="IPR001789">
    <property type="entry name" value="Sig_transdc_resp-reg_receiver"/>
</dbReference>
<evidence type="ECO:0000256" key="3">
    <source>
        <dbReference type="ARBA" id="ARBA00023163"/>
    </source>
</evidence>
<dbReference type="InterPro" id="IPR018062">
    <property type="entry name" value="HTH_AraC-typ_CS"/>
</dbReference>
<organism evidence="7 8">
    <name type="scientific">Paenibacillus flagellatus</name>
    <dbReference type="NCBI Taxonomy" id="2211139"/>
    <lineage>
        <taxon>Bacteria</taxon>
        <taxon>Bacillati</taxon>
        <taxon>Bacillota</taxon>
        <taxon>Bacilli</taxon>
        <taxon>Bacillales</taxon>
        <taxon>Paenibacillaceae</taxon>
        <taxon>Paenibacillus</taxon>
    </lineage>
</organism>
<accession>A0A2V5K7U4</accession>
<dbReference type="SUPFAM" id="SSF52172">
    <property type="entry name" value="CheY-like"/>
    <property type="match status" value="1"/>
</dbReference>
<evidence type="ECO:0000259" key="5">
    <source>
        <dbReference type="PROSITE" id="PS01124"/>
    </source>
</evidence>
<keyword evidence="8" id="KW-1185">Reference proteome</keyword>
<evidence type="ECO:0000313" key="8">
    <source>
        <dbReference type="Proteomes" id="UP000247476"/>
    </source>
</evidence>
<dbReference type="GO" id="GO:0043565">
    <property type="term" value="F:sequence-specific DNA binding"/>
    <property type="evidence" value="ECO:0007669"/>
    <property type="project" value="InterPro"/>
</dbReference>
<evidence type="ECO:0000259" key="6">
    <source>
        <dbReference type="PROSITE" id="PS50110"/>
    </source>
</evidence>
<dbReference type="RefSeq" id="WP_110839340.1">
    <property type="nucleotide sequence ID" value="NZ_QJVJ01000003.1"/>
</dbReference>
<dbReference type="SMART" id="SM00448">
    <property type="entry name" value="REC"/>
    <property type="match status" value="1"/>
</dbReference>
<dbReference type="SMART" id="SM00342">
    <property type="entry name" value="HTH_ARAC"/>
    <property type="match status" value="1"/>
</dbReference>
<keyword evidence="4" id="KW-0597">Phosphoprotein</keyword>
<dbReference type="Pfam" id="PF12833">
    <property type="entry name" value="HTH_18"/>
    <property type="match status" value="1"/>
</dbReference>
<dbReference type="CDD" id="cd17536">
    <property type="entry name" value="REC_YesN-like"/>
    <property type="match status" value="1"/>
</dbReference>
<proteinExistence type="predicted"/>
<feature type="domain" description="HTH araC/xylS-type" evidence="5">
    <location>
        <begin position="401"/>
        <end position="499"/>
    </location>
</feature>
<keyword evidence="2" id="KW-0238">DNA-binding</keyword>